<sequence>MRAAYFVLATVAGLAAASSGDNNGIFKSCVKRCEAAQCSETFSLPLALRLALWTCTDDCQYQCMHAYTTKDAETGIRMRQYFGKWPFWRVGGIQEPASVAFSAMNFYAHLRGLALLRHEVPRDHPMKIYLLAWSYASLNTWIWSMVFHTRDMALTEKLDYFSAALTILCGLYVAVIRLFHLYPSVGAKLTTARVRTSTPRDRLRMAWSSICLVAFLGHISYLTFMPSFDYAYNIVFNAVVGLSHNILWSIYALPMSILRRYPSQPKSYRPPFAKKAGIAVLCMTAAVGLELFDFPPWGRVIDAHSLWHLATALIAPFWYNFLVEDMRDPSWNDHRV</sequence>
<dbReference type="GO" id="GO:0006506">
    <property type="term" value="P:GPI anchor biosynthetic process"/>
    <property type="evidence" value="ECO:0007669"/>
    <property type="project" value="UniProtKB-KW"/>
</dbReference>
<accession>A0A0D7BGK5</accession>
<evidence type="ECO:0000256" key="1">
    <source>
        <dbReference type="ARBA" id="ARBA00004127"/>
    </source>
</evidence>
<dbReference type="Proteomes" id="UP000054007">
    <property type="component" value="Unassembled WGS sequence"/>
</dbReference>
<evidence type="ECO:0000256" key="6">
    <source>
        <dbReference type="ARBA" id="ARBA00023136"/>
    </source>
</evidence>
<dbReference type="PANTHER" id="PTHR13148:SF0">
    <property type="entry name" value="POST-GPI ATTACHMENT TO PROTEINS FACTOR 3"/>
    <property type="match status" value="1"/>
</dbReference>
<evidence type="ECO:0000256" key="5">
    <source>
        <dbReference type="ARBA" id="ARBA00022989"/>
    </source>
</evidence>
<dbReference type="STRING" id="1314674.A0A0D7BGK5"/>
<proteinExistence type="inferred from homology"/>
<keyword evidence="5 7" id="KW-1133">Transmembrane helix</keyword>
<keyword evidence="6 7" id="KW-0472">Membrane</keyword>
<name>A0A0D7BGK5_9AGAR</name>
<evidence type="ECO:0000313" key="9">
    <source>
        <dbReference type="Proteomes" id="UP000054007"/>
    </source>
</evidence>
<keyword evidence="4 7" id="KW-0732">Signal</keyword>
<dbReference type="GO" id="GO:0016788">
    <property type="term" value="F:hydrolase activity, acting on ester bonds"/>
    <property type="evidence" value="ECO:0007669"/>
    <property type="project" value="TreeGrafter"/>
</dbReference>
<feature type="signal peptide" evidence="7">
    <location>
        <begin position="1"/>
        <end position="17"/>
    </location>
</feature>
<feature type="transmembrane region" description="Helical" evidence="7">
    <location>
        <begin position="230"/>
        <end position="251"/>
    </location>
</feature>
<feature type="transmembrane region" description="Helical" evidence="7">
    <location>
        <begin position="272"/>
        <end position="292"/>
    </location>
</feature>
<dbReference type="OrthoDB" id="419770at2759"/>
<dbReference type="EMBL" id="KN880496">
    <property type="protein sequence ID" value="KIY68776.1"/>
    <property type="molecule type" value="Genomic_DNA"/>
</dbReference>
<dbReference type="Pfam" id="PF04080">
    <property type="entry name" value="Per1"/>
    <property type="match status" value="1"/>
</dbReference>
<evidence type="ECO:0000313" key="8">
    <source>
        <dbReference type="EMBL" id="KIY68776.1"/>
    </source>
</evidence>
<keyword evidence="2 7" id="KW-0337">GPI-anchor biosynthesis</keyword>
<feature type="transmembrane region" description="Helical" evidence="7">
    <location>
        <begin position="304"/>
        <end position="322"/>
    </location>
</feature>
<feature type="chain" id="PRO_5016484417" description="Post-GPI attachment to proteins factor 3" evidence="7">
    <location>
        <begin position="18"/>
        <end position="336"/>
    </location>
</feature>
<comment type="function">
    <text evidence="7">Involved in the lipid remodeling steps of GPI-anchor maturation.</text>
</comment>
<evidence type="ECO:0000256" key="3">
    <source>
        <dbReference type="ARBA" id="ARBA00022692"/>
    </source>
</evidence>
<reference evidence="8 9" key="1">
    <citation type="journal article" date="2015" name="Fungal Genet. Biol.">
        <title>Evolution of novel wood decay mechanisms in Agaricales revealed by the genome sequences of Fistulina hepatica and Cylindrobasidium torrendii.</title>
        <authorList>
            <person name="Floudas D."/>
            <person name="Held B.W."/>
            <person name="Riley R."/>
            <person name="Nagy L.G."/>
            <person name="Koehler G."/>
            <person name="Ransdell A.S."/>
            <person name="Younus H."/>
            <person name="Chow J."/>
            <person name="Chiniquy J."/>
            <person name="Lipzen A."/>
            <person name="Tritt A."/>
            <person name="Sun H."/>
            <person name="Haridas S."/>
            <person name="LaButti K."/>
            <person name="Ohm R.A."/>
            <person name="Kues U."/>
            <person name="Blanchette R.A."/>
            <person name="Grigoriev I.V."/>
            <person name="Minto R.E."/>
            <person name="Hibbett D.S."/>
        </authorList>
    </citation>
    <scope>NUCLEOTIDE SEQUENCE [LARGE SCALE GENOMIC DNA]</scope>
    <source>
        <strain evidence="8 9">FP15055 ss-10</strain>
    </source>
</reference>
<keyword evidence="9" id="KW-1185">Reference proteome</keyword>
<evidence type="ECO:0000256" key="7">
    <source>
        <dbReference type="RuleBase" id="RU365066"/>
    </source>
</evidence>
<evidence type="ECO:0000256" key="4">
    <source>
        <dbReference type="ARBA" id="ARBA00022729"/>
    </source>
</evidence>
<gene>
    <name evidence="8" type="ORF">CYLTODRAFT_421333</name>
</gene>
<dbReference type="InterPro" id="IPR007217">
    <property type="entry name" value="Per1-like"/>
</dbReference>
<organism evidence="8 9">
    <name type="scientific">Cylindrobasidium torrendii FP15055 ss-10</name>
    <dbReference type="NCBI Taxonomy" id="1314674"/>
    <lineage>
        <taxon>Eukaryota</taxon>
        <taxon>Fungi</taxon>
        <taxon>Dikarya</taxon>
        <taxon>Basidiomycota</taxon>
        <taxon>Agaricomycotina</taxon>
        <taxon>Agaricomycetes</taxon>
        <taxon>Agaricomycetidae</taxon>
        <taxon>Agaricales</taxon>
        <taxon>Marasmiineae</taxon>
        <taxon>Physalacriaceae</taxon>
        <taxon>Cylindrobasidium</taxon>
    </lineage>
</organism>
<comment type="subcellular location">
    <subcellularLocation>
        <location evidence="1">Endomembrane system</location>
        <topology evidence="1">Multi-pass membrane protein</topology>
    </subcellularLocation>
    <subcellularLocation>
        <location evidence="7">Endoplasmic reticulum membrane</location>
        <topology evidence="7">Multi-pass membrane protein</topology>
    </subcellularLocation>
</comment>
<dbReference type="AlphaFoldDB" id="A0A0D7BGK5"/>
<dbReference type="GO" id="GO:0005789">
    <property type="term" value="C:endoplasmic reticulum membrane"/>
    <property type="evidence" value="ECO:0007669"/>
    <property type="project" value="UniProtKB-SubCell"/>
</dbReference>
<feature type="transmembrane region" description="Helical" evidence="7">
    <location>
        <begin position="203"/>
        <end position="224"/>
    </location>
</feature>
<dbReference type="PANTHER" id="PTHR13148">
    <property type="entry name" value="PER1-RELATED"/>
    <property type="match status" value="1"/>
</dbReference>
<protein>
    <recommendedName>
        <fullName evidence="7">Post-GPI attachment to proteins factor 3</fullName>
    </recommendedName>
</protein>
<comment type="caution">
    <text evidence="7">Lacks conserved residue(s) required for the propagation of feature annotation.</text>
</comment>
<feature type="transmembrane region" description="Helical" evidence="7">
    <location>
        <begin position="128"/>
        <end position="148"/>
    </location>
</feature>
<evidence type="ECO:0000256" key="2">
    <source>
        <dbReference type="ARBA" id="ARBA00022502"/>
    </source>
</evidence>
<comment type="similarity">
    <text evidence="7">Belongs to the PGAP3 family.</text>
</comment>
<keyword evidence="7" id="KW-0256">Endoplasmic reticulum</keyword>
<feature type="transmembrane region" description="Helical" evidence="7">
    <location>
        <begin position="160"/>
        <end position="182"/>
    </location>
</feature>
<keyword evidence="3 7" id="KW-0812">Transmembrane</keyword>